<organism evidence="2 3">
    <name type="scientific">Mycolicibacterium celeriflavum</name>
    <name type="common">Mycobacterium celeriflavum</name>
    <dbReference type="NCBI Taxonomy" id="1249101"/>
    <lineage>
        <taxon>Bacteria</taxon>
        <taxon>Bacillati</taxon>
        <taxon>Actinomycetota</taxon>
        <taxon>Actinomycetes</taxon>
        <taxon>Mycobacteriales</taxon>
        <taxon>Mycobacteriaceae</taxon>
        <taxon>Mycolicibacterium</taxon>
    </lineage>
</organism>
<dbReference type="EMBL" id="AP022591">
    <property type="protein sequence ID" value="BBY45806.1"/>
    <property type="molecule type" value="Genomic_DNA"/>
</dbReference>
<reference evidence="2 3" key="1">
    <citation type="journal article" date="2019" name="Emerg. Microbes Infect.">
        <title>Comprehensive subspecies identification of 175 nontuberculous mycobacteria species based on 7547 genomic profiles.</title>
        <authorList>
            <person name="Matsumoto Y."/>
            <person name="Kinjo T."/>
            <person name="Motooka D."/>
            <person name="Nabeya D."/>
            <person name="Jung N."/>
            <person name="Uechi K."/>
            <person name="Horii T."/>
            <person name="Iida T."/>
            <person name="Fujita J."/>
            <person name="Nakamura S."/>
        </authorList>
    </citation>
    <scope>NUCLEOTIDE SEQUENCE [LARGE SCALE GENOMIC DNA]</scope>
    <source>
        <strain evidence="2 3">JCM 18439</strain>
    </source>
</reference>
<keyword evidence="1" id="KW-0812">Transmembrane</keyword>
<evidence type="ECO:0008006" key="4">
    <source>
        <dbReference type="Google" id="ProtNLM"/>
    </source>
</evidence>
<feature type="transmembrane region" description="Helical" evidence="1">
    <location>
        <begin position="12"/>
        <end position="31"/>
    </location>
</feature>
<keyword evidence="1" id="KW-1133">Transmembrane helix</keyword>
<gene>
    <name evidence="2" type="ORF">MCEL_41010</name>
</gene>
<name>A0A7I7RP10_MYCCF</name>
<sequence length="332" mass="35644">MEDGSTAVSLVVSHYLIDGLGLIVVLVDALLGNTRDLSYPPPNSRGRLRAVSQDTRLTLREAPEVARAVGLAARLARQRRRDFAQSPSLPPPAATLPKAVDDDVIVVPGITIRVDLEDWDARAKALGGTSNTLTAGFAAKLGEHLGRRRAVDGAVTLQLPVSDRAEGDTRANAMLIARVSIDPTGVTTGLGDIRAAIRQALKDVRETHDESLQLAWLLSFTPKRALRRMDDATVADPDHPVFCSNLGDVGSVVNRLDGTDAEYATARVTAQNETRQRLERTGGQLILQSLRIPGSFIISVDAYQPGAENTKPALRKLAAETLAEFGLTGRIE</sequence>
<evidence type="ECO:0000313" key="2">
    <source>
        <dbReference type="EMBL" id="BBY45806.1"/>
    </source>
</evidence>
<accession>A0A7I7RP10</accession>
<protein>
    <recommendedName>
        <fullName evidence="4">Diacylglycerol O-acyltransferase</fullName>
    </recommendedName>
</protein>
<keyword evidence="3" id="KW-1185">Reference proteome</keyword>
<dbReference type="KEGG" id="mcee:MCEL_41010"/>
<evidence type="ECO:0000313" key="3">
    <source>
        <dbReference type="Proteomes" id="UP000466431"/>
    </source>
</evidence>
<dbReference type="AlphaFoldDB" id="A0A7I7RP10"/>
<evidence type="ECO:0000256" key="1">
    <source>
        <dbReference type="SAM" id="Phobius"/>
    </source>
</evidence>
<keyword evidence="1" id="KW-0472">Membrane</keyword>
<proteinExistence type="predicted"/>
<dbReference type="Proteomes" id="UP000466431">
    <property type="component" value="Chromosome"/>
</dbReference>